<comment type="function">
    <text evidence="13">Dol-P-Glc:Glc(2)Man(9)GlcNAc(2)-PP-Dol alpha-1,2-glucosyltransferase that operates in the biosynthetic pathway of dolichol-linked oligosaccharides, the glycan precursors employed in protein asparagine (N)-glycosylation. The assembly of dolichol-linked oligosaccharides begins on the cytosolic side of the endoplasmic reticulum membrane and finishes in its lumen. The sequential addition of sugars to dolichol pyrophosphate produces dolichol-linked oligosaccharides containing fourteen sugars, including two GlcNAcs, nine mannoses and three glucoses. Once assembled, the oligosaccharide is transferred from the lipid to nascent proteins by oligosaccharyltransferases. In the lumen of the endoplasmic reticulum, adds the third and last glucose residue from dolichyl phosphate glucose (Dol-P-Glc) onto the lipid-linked oligosaccharide intermediate Glc(2)Man(9)GlcNAc(2)-PP-Dol to produce Glc(3)Man(9)GlcNAc(2)-PP-Dol.</text>
</comment>
<dbReference type="Proteomes" id="UP000683000">
    <property type="component" value="Unassembled WGS sequence"/>
</dbReference>
<comment type="subcellular location">
    <subcellularLocation>
        <location evidence="1">Endoplasmic reticulum membrane</location>
        <topology evidence="1">Multi-pass membrane protein</topology>
    </subcellularLocation>
</comment>
<evidence type="ECO:0000313" key="17">
    <source>
        <dbReference type="Proteomes" id="UP000683000"/>
    </source>
</evidence>
<comment type="pathway">
    <text evidence="2">Protein modification; protein glycosylation.</text>
</comment>
<evidence type="ECO:0000256" key="11">
    <source>
        <dbReference type="ARBA" id="ARBA00023136"/>
    </source>
</evidence>
<dbReference type="Pfam" id="PF04922">
    <property type="entry name" value="DIE2_ALG10"/>
    <property type="match status" value="1"/>
</dbReference>
<dbReference type="GO" id="GO:0106073">
    <property type="term" value="F:dolichyl pyrophosphate Glc2Man9GlcNAc2 alpha-1,2-glucosyltransferase activity"/>
    <property type="evidence" value="ECO:0007669"/>
    <property type="project" value="UniProtKB-EC"/>
</dbReference>
<name>A0A8I2YH03_9AGAM</name>
<comment type="caution">
    <text evidence="16">The sequence shown here is derived from an EMBL/GenBank/DDBJ whole genome shotgun (WGS) entry which is preliminary data.</text>
</comment>
<dbReference type="AlphaFoldDB" id="A0A8I2YH03"/>
<feature type="transmembrane region" description="Helical" evidence="15">
    <location>
        <begin position="169"/>
        <end position="195"/>
    </location>
</feature>
<evidence type="ECO:0000256" key="6">
    <source>
        <dbReference type="ARBA" id="ARBA00022676"/>
    </source>
</evidence>
<evidence type="ECO:0000256" key="3">
    <source>
        <dbReference type="ARBA" id="ARBA00010600"/>
    </source>
</evidence>
<evidence type="ECO:0000256" key="7">
    <source>
        <dbReference type="ARBA" id="ARBA00022679"/>
    </source>
</evidence>
<feature type="transmembrane region" description="Helical" evidence="15">
    <location>
        <begin position="85"/>
        <end position="110"/>
    </location>
</feature>
<evidence type="ECO:0000256" key="10">
    <source>
        <dbReference type="ARBA" id="ARBA00022989"/>
    </source>
</evidence>
<sequence length="223" mass="25247">MKSSNRTWCGYSVRRLTSALIISSTGRTLPRPSSTGVLQGRMVDLGPKDHHTTRTVRLFRSDDTAIVINSRVRRYILSVLLHRIFVFRCNLALLRFTVTLTLISLPLLCARLLAFHQRRRPPPLLAPSPEALVLSTFPIAWFYGFLYYTDVPSLVSVLLTVILATQHRHLSAALLGVISCLFRQTNIVWVMYAFATSQLMRMRFRRGNMLLHDPPALSASPGE</sequence>
<evidence type="ECO:0000256" key="12">
    <source>
        <dbReference type="ARBA" id="ARBA00032069"/>
    </source>
</evidence>
<dbReference type="InterPro" id="IPR016900">
    <property type="entry name" value="Alg10"/>
</dbReference>
<evidence type="ECO:0000256" key="1">
    <source>
        <dbReference type="ARBA" id="ARBA00004477"/>
    </source>
</evidence>
<evidence type="ECO:0000256" key="13">
    <source>
        <dbReference type="ARBA" id="ARBA00044727"/>
    </source>
</evidence>
<evidence type="ECO:0000256" key="9">
    <source>
        <dbReference type="ARBA" id="ARBA00022824"/>
    </source>
</evidence>
<keyword evidence="9" id="KW-0256">Endoplasmic reticulum</keyword>
<evidence type="ECO:0000256" key="14">
    <source>
        <dbReference type="ARBA" id="ARBA00048064"/>
    </source>
</evidence>
<keyword evidence="11 15" id="KW-0472">Membrane</keyword>
<gene>
    <name evidence="16" type="ORF">JVT61DRAFT_9387</name>
</gene>
<evidence type="ECO:0000256" key="2">
    <source>
        <dbReference type="ARBA" id="ARBA00004922"/>
    </source>
</evidence>
<accession>A0A8I2YH03</accession>
<dbReference type="EC" id="2.4.1.256" evidence="4"/>
<dbReference type="GO" id="GO:0005789">
    <property type="term" value="C:endoplasmic reticulum membrane"/>
    <property type="evidence" value="ECO:0007669"/>
    <property type="project" value="UniProtKB-SubCell"/>
</dbReference>
<dbReference type="EMBL" id="JAGFBS010000033">
    <property type="protein sequence ID" value="KAG6371672.1"/>
    <property type="molecule type" value="Genomic_DNA"/>
</dbReference>
<comment type="catalytic activity">
    <reaction evidence="14">
        <text>an alpha-D-Glc-(1-&gt;3)-alpha-D-Glc-(1-&gt;3)-alpha-D-Man-(1-&gt;2)-alpha-D-Man-(1-&gt;2)-alpha-D-Man-(1-&gt;3)-[alpha-D-Man-(1-&gt;2)-alpha-D-Man-(1-&gt;3)-[alpha-D-Man-(1-&gt;2)-alpha-D-Man-(1-&gt;6)]-alpha-D-Man-(1-&gt;6)]-beta-D-Man-(1-&gt;4)-beta-D-GlcNAc-(1-&gt;4)-alpha-D-GlcNAc-diphospho-di-trans,poly-cis-dolichol + a di-trans,poly-cis-dolichyl beta-D-glucosyl phosphate = a alpha-D-Glc-(1-&gt;2)-alpha-D-Glc-(1-&gt;3)-alpha-D-Glc-(1-&gt;3)-alpha-D-Man-(1-&gt;2)-alpha-D-Man-(1-&gt;2)-alpha-D-Man-(1-&gt;3)-[alpha-D-Man-(1-&gt;2)-alpha-D-Man-(1-&gt;3)-[alpha-D-Man-(1-&gt;2)-alpha-D-Man-(1-&gt;6)]-alpha-D-Man-(1-&gt;6)]-beta-D-Man-(1-&gt;4)-beta-D-GlcNAc-(1-&gt;4)-alpha-D-GlcNAc-diphospho-di-trans,poly-cis-dolichol + a di-trans,poly-cis-dolichyl phosphate + H(+)</text>
        <dbReference type="Rhea" id="RHEA:29543"/>
        <dbReference type="Rhea" id="RHEA-COMP:19498"/>
        <dbReference type="Rhea" id="RHEA-COMP:19502"/>
        <dbReference type="Rhea" id="RHEA-COMP:19512"/>
        <dbReference type="Rhea" id="RHEA-COMP:19522"/>
        <dbReference type="ChEBI" id="CHEBI:15378"/>
        <dbReference type="ChEBI" id="CHEBI:57525"/>
        <dbReference type="ChEBI" id="CHEBI:57683"/>
        <dbReference type="ChEBI" id="CHEBI:132522"/>
        <dbReference type="ChEBI" id="CHEBI:132523"/>
        <dbReference type="EC" id="2.4.1.256"/>
    </reaction>
    <physiologicalReaction direction="left-to-right" evidence="14">
        <dbReference type="Rhea" id="RHEA:29544"/>
    </physiologicalReaction>
</comment>
<dbReference type="GO" id="GO:0006488">
    <property type="term" value="P:dolichol-linked oligosaccharide biosynthetic process"/>
    <property type="evidence" value="ECO:0007669"/>
    <property type="project" value="InterPro"/>
</dbReference>
<evidence type="ECO:0000313" key="16">
    <source>
        <dbReference type="EMBL" id="KAG6371672.1"/>
    </source>
</evidence>
<keyword evidence="10 15" id="KW-1133">Transmembrane helix</keyword>
<organism evidence="16 17">
    <name type="scientific">Boletus reticuloceps</name>
    <dbReference type="NCBI Taxonomy" id="495285"/>
    <lineage>
        <taxon>Eukaryota</taxon>
        <taxon>Fungi</taxon>
        <taxon>Dikarya</taxon>
        <taxon>Basidiomycota</taxon>
        <taxon>Agaricomycotina</taxon>
        <taxon>Agaricomycetes</taxon>
        <taxon>Agaricomycetidae</taxon>
        <taxon>Boletales</taxon>
        <taxon>Boletineae</taxon>
        <taxon>Boletaceae</taxon>
        <taxon>Boletoideae</taxon>
        <taxon>Boletus</taxon>
    </lineage>
</organism>
<keyword evidence="17" id="KW-1185">Reference proteome</keyword>
<dbReference type="OrthoDB" id="4769at2759"/>
<dbReference type="PANTHER" id="PTHR12989">
    <property type="entry name" value="ALPHA-1,2-GLUCOSYLTRANSFERASE ALG10"/>
    <property type="match status" value="1"/>
</dbReference>
<comment type="similarity">
    <text evidence="3">Belongs to the ALG10 glucosyltransferase family.</text>
</comment>
<reference evidence="16" key="1">
    <citation type="submission" date="2021-03" db="EMBL/GenBank/DDBJ databases">
        <title>Evolutionary innovations through gain and loss of genes in the ectomycorrhizal Boletales.</title>
        <authorList>
            <person name="Wu G."/>
            <person name="Miyauchi S."/>
            <person name="Morin E."/>
            <person name="Yang Z.-L."/>
            <person name="Xu J."/>
            <person name="Martin F.M."/>
        </authorList>
    </citation>
    <scope>NUCLEOTIDE SEQUENCE</scope>
    <source>
        <strain evidence="16">BR01</strain>
    </source>
</reference>
<evidence type="ECO:0000256" key="5">
    <source>
        <dbReference type="ARBA" id="ARBA00018512"/>
    </source>
</evidence>
<protein>
    <recommendedName>
        <fullName evidence="5">Dol-P-Glc:Glc(2)Man(9)GlcNAc(2)-PP-Dol alpha-1,2-glucosyltransferase</fullName>
        <ecNumber evidence="4">2.4.1.256</ecNumber>
    </recommendedName>
    <alternativeName>
        <fullName evidence="12">Asparagine-linked glycosylation protein 10</fullName>
    </alternativeName>
</protein>
<dbReference type="PANTHER" id="PTHR12989:SF10">
    <property type="entry name" value="DOL-P-GLC:GLC(2)MAN(9)GLCNAC(2)-PP-DOL ALPHA-1,2-GLUCOSYLTRANSFERASE-RELATED"/>
    <property type="match status" value="1"/>
</dbReference>
<keyword evidence="6" id="KW-0328">Glycosyltransferase</keyword>
<evidence type="ECO:0000256" key="15">
    <source>
        <dbReference type="SAM" id="Phobius"/>
    </source>
</evidence>
<keyword evidence="8 15" id="KW-0812">Transmembrane</keyword>
<proteinExistence type="inferred from homology"/>
<keyword evidence="7" id="KW-0808">Transferase</keyword>
<evidence type="ECO:0000256" key="4">
    <source>
        <dbReference type="ARBA" id="ARBA00011967"/>
    </source>
</evidence>
<evidence type="ECO:0000256" key="8">
    <source>
        <dbReference type="ARBA" id="ARBA00022692"/>
    </source>
</evidence>